<dbReference type="PANTHER" id="PTHR43481:SF4">
    <property type="entry name" value="GLYCEROL-1-PHOSPHATE PHOSPHOHYDROLASE 1-RELATED"/>
    <property type="match status" value="1"/>
</dbReference>
<dbReference type="Gene3D" id="1.10.150.240">
    <property type="entry name" value="Putative phosphatase, domain 2"/>
    <property type="match status" value="1"/>
</dbReference>
<dbReference type="CDD" id="cd07505">
    <property type="entry name" value="HAD_BPGM-like"/>
    <property type="match status" value="1"/>
</dbReference>
<sequence>MPKLDKYKGIIFDLDGTLVNSMVAHAHAWEQTCQKFGIPYDKEWLDQLGGMPSRKVTQEILKRYDLTLDAQQITSDKIANFEAIEHKGDVIPETYALLQQQYQLKKIGIGTGAQAKHARAILKTTDIPSMIRTIVTSDDVENHKPNPDTFLKVASQLELEPSDCVVFEDTIIGQHAATSAGMDCYMVENGQITKFVPANGLEVGSGPEL</sequence>
<dbReference type="NCBIfam" id="TIGR02009">
    <property type="entry name" value="PGMB-YQAB-SF"/>
    <property type="match status" value="1"/>
</dbReference>
<dbReference type="InterPro" id="IPR041492">
    <property type="entry name" value="HAD_2"/>
</dbReference>
<dbReference type="SUPFAM" id="SSF56784">
    <property type="entry name" value="HAD-like"/>
    <property type="match status" value="1"/>
</dbReference>
<dbReference type="SFLD" id="SFLDG01129">
    <property type="entry name" value="C1.5:_HAD__Beta-PGM__Phosphata"/>
    <property type="match status" value="1"/>
</dbReference>
<keyword evidence="2" id="KW-0378">Hydrolase</keyword>
<dbReference type="NCBIfam" id="TIGR01509">
    <property type="entry name" value="HAD-SF-IA-v3"/>
    <property type="match status" value="1"/>
</dbReference>
<dbReference type="InterPro" id="IPR023214">
    <property type="entry name" value="HAD_sf"/>
</dbReference>
<dbReference type="GO" id="GO:0050308">
    <property type="term" value="F:sugar-phosphatase activity"/>
    <property type="evidence" value="ECO:0007669"/>
    <property type="project" value="TreeGrafter"/>
</dbReference>
<dbReference type="NCBIfam" id="TIGR01549">
    <property type="entry name" value="HAD-SF-IA-v1"/>
    <property type="match status" value="1"/>
</dbReference>
<dbReference type="AlphaFoldDB" id="A0A1C3ISU8"/>
<dbReference type="InterPro" id="IPR023198">
    <property type="entry name" value="PGP-like_dom2"/>
</dbReference>
<evidence type="ECO:0000256" key="1">
    <source>
        <dbReference type="ARBA" id="ARBA00006171"/>
    </source>
</evidence>
<protein>
    <submittedName>
        <fullName evidence="2">Fructose-1-phosphate phosphatase YqaB</fullName>
        <ecNumber evidence="2">3.1.3.-</ecNumber>
    </submittedName>
</protein>
<dbReference type="GeneID" id="94234916"/>
<accession>A0A1C3ISU8</accession>
<evidence type="ECO:0000313" key="2">
    <source>
        <dbReference type="EMBL" id="SBS64503.1"/>
    </source>
</evidence>
<dbReference type="Proteomes" id="UP000092876">
    <property type="component" value="Unassembled WGS sequence"/>
</dbReference>
<comment type="similarity">
    <text evidence="1">Belongs to the HAD-like hydrolase superfamily. CbbY/CbbZ/Gph/YieH family.</text>
</comment>
<dbReference type="Gene3D" id="3.40.50.1000">
    <property type="entry name" value="HAD superfamily/HAD-like"/>
    <property type="match status" value="1"/>
</dbReference>
<dbReference type="EC" id="3.1.3.-" evidence="2"/>
<organism evidence="2 3">
    <name type="scientific">Vibrio atlanticus</name>
    <dbReference type="NCBI Taxonomy" id="693153"/>
    <lineage>
        <taxon>Bacteria</taxon>
        <taxon>Pseudomonadati</taxon>
        <taxon>Pseudomonadota</taxon>
        <taxon>Gammaproteobacteria</taxon>
        <taxon>Vibrionales</taxon>
        <taxon>Vibrionaceae</taxon>
        <taxon>Vibrio</taxon>
    </lineage>
</organism>
<dbReference type="InterPro" id="IPR006439">
    <property type="entry name" value="HAD-SF_hydro_IA"/>
</dbReference>
<proteinExistence type="inferred from homology"/>
<dbReference type="RefSeq" id="WP_009845894.1">
    <property type="nucleotide sequence ID" value="NZ_AP025461.1"/>
</dbReference>
<dbReference type="Pfam" id="PF13419">
    <property type="entry name" value="HAD_2"/>
    <property type="match status" value="1"/>
</dbReference>
<dbReference type="InterPro" id="IPR036412">
    <property type="entry name" value="HAD-like_sf"/>
</dbReference>
<dbReference type="EMBL" id="FLQP01000028">
    <property type="protein sequence ID" value="SBS64503.1"/>
    <property type="molecule type" value="Genomic_DNA"/>
</dbReference>
<dbReference type="SFLD" id="SFLDS00003">
    <property type="entry name" value="Haloacid_Dehalogenase"/>
    <property type="match status" value="1"/>
</dbReference>
<reference evidence="3" key="1">
    <citation type="submission" date="2016-06" db="EMBL/GenBank/DDBJ databases">
        <authorList>
            <person name="Rodrigo-Torres Lidia"/>
            <person name="Arahal R.David."/>
        </authorList>
    </citation>
    <scope>NUCLEOTIDE SEQUENCE [LARGE SCALE GENOMIC DNA]</scope>
    <source>
        <strain evidence="3">CECT 7223</strain>
    </source>
</reference>
<dbReference type="PANTHER" id="PTHR43481">
    <property type="entry name" value="FRUCTOSE-1-PHOSPHATE PHOSPHATASE"/>
    <property type="match status" value="1"/>
</dbReference>
<dbReference type="InterPro" id="IPR051806">
    <property type="entry name" value="HAD-like_SPP"/>
</dbReference>
<dbReference type="InterPro" id="IPR010976">
    <property type="entry name" value="B-phosphoglucomutase_hydrolase"/>
</dbReference>
<name>A0A1C3ISU8_9VIBR</name>
<evidence type="ECO:0000313" key="3">
    <source>
        <dbReference type="Proteomes" id="UP000092876"/>
    </source>
</evidence>
<gene>
    <name evidence="2" type="primary">yqaB_2</name>
    <name evidence="2" type="ORF">VAT7223_02231</name>
</gene>